<sequence>DMVKGMIGFDPVVTKKGGFRCFWSLDSGWGTFRMEPGRAKIEVLRGSLEVATLKLPFAALRSSGPSLRSTSLARHDVSKVSLGGKPVEFAARAGRITFRPPVRIEPGRKLVVTF</sequence>
<organism evidence="1">
    <name type="scientific">marine sediment metagenome</name>
    <dbReference type="NCBI Taxonomy" id="412755"/>
    <lineage>
        <taxon>unclassified sequences</taxon>
        <taxon>metagenomes</taxon>
        <taxon>ecological metagenomes</taxon>
    </lineage>
</organism>
<reference evidence="1" key="1">
    <citation type="journal article" date="2014" name="Front. Microbiol.">
        <title>High frequency of phylogenetically diverse reductive dehalogenase-homologous genes in deep subseafloor sedimentary metagenomes.</title>
        <authorList>
            <person name="Kawai M."/>
            <person name="Futagami T."/>
            <person name="Toyoda A."/>
            <person name="Takaki Y."/>
            <person name="Nishi S."/>
            <person name="Hori S."/>
            <person name="Arai W."/>
            <person name="Tsubouchi T."/>
            <person name="Morono Y."/>
            <person name="Uchiyama I."/>
            <person name="Ito T."/>
            <person name="Fujiyama A."/>
            <person name="Inagaki F."/>
            <person name="Takami H."/>
        </authorList>
    </citation>
    <scope>NUCLEOTIDE SEQUENCE</scope>
    <source>
        <strain evidence="1">Expedition CK06-06</strain>
    </source>
</reference>
<dbReference type="EMBL" id="BARS01054502">
    <property type="protein sequence ID" value="GAG49340.1"/>
    <property type="molecule type" value="Genomic_DNA"/>
</dbReference>
<feature type="non-terminal residue" evidence="1">
    <location>
        <position position="1"/>
    </location>
</feature>
<protein>
    <recommendedName>
        <fullName evidence="2">Alpha-L-rhamnosidase C-terminal domain-containing protein</fullName>
    </recommendedName>
</protein>
<proteinExistence type="predicted"/>
<gene>
    <name evidence="1" type="ORF">S01H1_80675</name>
</gene>
<evidence type="ECO:0000313" key="1">
    <source>
        <dbReference type="EMBL" id="GAG49340.1"/>
    </source>
</evidence>
<evidence type="ECO:0008006" key="2">
    <source>
        <dbReference type="Google" id="ProtNLM"/>
    </source>
</evidence>
<accession>X0Y0V7</accession>
<name>X0Y0V7_9ZZZZ</name>
<comment type="caution">
    <text evidence="1">The sequence shown here is derived from an EMBL/GenBank/DDBJ whole genome shotgun (WGS) entry which is preliminary data.</text>
</comment>
<dbReference type="AlphaFoldDB" id="X0Y0V7"/>